<dbReference type="Gene3D" id="3.40.30.10">
    <property type="entry name" value="Glutaredoxin"/>
    <property type="match status" value="1"/>
</dbReference>
<evidence type="ECO:0000256" key="1">
    <source>
        <dbReference type="ARBA" id="ARBA00004196"/>
    </source>
</evidence>
<dbReference type="InterPro" id="IPR036249">
    <property type="entry name" value="Thioredoxin-like_sf"/>
</dbReference>
<keyword evidence="5" id="KW-0676">Redox-active center</keyword>
<keyword evidence="8" id="KW-1185">Reference proteome</keyword>
<dbReference type="RefSeq" id="WP_174471406.1">
    <property type="nucleotide sequence ID" value="NZ_JAGINN010000005.1"/>
</dbReference>
<keyword evidence="4" id="KW-1015">Disulfide bond</keyword>
<dbReference type="InterPro" id="IPR013740">
    <property type="entry name" value="Redoxin"/>
</dbReference>
<dbReference type="EMBL" id="WHOS01000014">
    <property type="protein sequence ID" value="NUB00159.1"/>
    <property type="molecule type" value="Genomic_DNA"/>
</dbReference>
<dbReference type="Proteomes" id="UP000605086">
    <property type="component" value="Unassembled WGS sequence"/>
</dbReference>
<accession>A0ABX2KK34</accession>
<keyword evidence="3" id="KW-0201">Cytochrome c-type biogenesis</keyword>
<comment type="similarity">
    <text evidence="2">Belongs to the thioredoxin family. DsbE subfamily.</text>
</comment>
<dbReference type="CDD" id="cd03010">
    <property type="entry name" value="TlpA_like_DsbE"/>
    <property type="match status" value="1"/>
</dbReference>
<dbReference type="InterPro" id="IPR013766">
    <property type="entry name" value="Thioredoxin_domain"/>
</dbReference>
<feature type="domain" description="Thioredoxin" evidence="6">
    <location>
        <begin position="34"/>
        <end position="188"/>
    </location>
</feature>
<gene>
    <name evidence="7" type="ORF">GBZ48_12755</name>
</gene>
<sequence>MRRLLYLLPFLLFLGVGIAFYLGFERDPRDIPSALIDKPAPTFDLPAIPGQMVQGQPAQGQPGGGGLSSARLAGDVTLVNVFASWCIPCKAEHPVITRLSREQGVTVYGINYKDKPEDALTWLSRNGNPYAAIGADQDGRVSIDWGVYGVPESYLIDRKGRIRFKHVGPLTPQVVEEQILPMVKHLRQG</sequence>
<reference evidence="7 8" key="1">
    <citation type="submission" date="2019-10" db="EMBL/GenBank/DDBJ databases">
        <title>Genome sequence of Azospirillum melinis.</title>
        <authorList>
            <person name="Ambrosini A."/>
            <person name="Sant'Anna F.H."/>
            <person name="Cassan F.D."/>
            <person name="Souza E.M."/>
            <person name="Passaglia L.M.P."/>
        </authorList>
    </citation>
    <scope>NUCLEOTIDE SEQUENCE [LARGE SCALE GENOMIC DNA]</scope>
    <source>
        <strain evidence="7 8">TMCY0552</strain>
    </source>
</reference>
<evidence type="ECO:0000256" key="4">
    <source>
        <dbReference type="ARBA" id="ARBA00023157"/>
    </source>
</evidence>
<proteinExistence type="inferred from homology"/>
<dbReference type="PROSITE" id="PS51352">
    <property type="entry name" value="THIOREDOXIN_2"/>
    <property type="match status" value="1"/>
</dbReference>
<evidence type="ECO:0000256" key="2">
    <source>
        <dbReference type="ARBA" id="ARBA00007758"/>
    </source>
</evidence>
<evidence type="ECO:0000259" key="6">
    <source>
        <dbReference type="PROSITE" id="PS51352"/>
    </source>
</evidence>
<comment type="subcellular location">
    <subcellularLocation>
        <location evidence="1">Cell envelope</location>
    </subcellularLocation>
</comment>
<dbReference type="NCBIfam" id="TIGR00385">
    <property type="entry name" value="dsbE"/>
    <property type="match status" value="1"/>
</dbReference>
<evidence type="ECO:0000256" key="3">
    <source>
        <dbReference type="ARBA" id="ARBA00022748"/>
    </source>
</evidence>
<dbReference type="PANTHER" id="PTHR42852:SF6">
    <property type="entry name" value="THIOL:DISULFIDE INTERCHANGE PROTEIN DSBE"/>
    <property type="match status" value="1"/>
</dbReference>
<name>A0ABX2KK34_9PROT</name>
<evidence type="ECO:0000256" key="5">
    <source>
        <dbReference type="ARBA" id="ARBA00023284"/>
    </source>
</evidence>
<dbReference type="InterPro" id="IPR004799">
    <property type="entry name" value="Periplasmic_diS_OxRdtase_DsbE"/>
</dbReference>
<dbReference type="SUPFAM" id="SSF52833">
    <property type="entry name" value="Thioredoxin-like"/>
    <property type="match status" value="1"/>
</dbReference>
<protein>
    <submittedName>
        <fullName evidence="7">DsbE family thiol:disulfide interchange protein</fullName>
    </submittedName>
</protein>
<comment type="caution">
    <text evidence="7">The sequence shown here is derived from an EMBL/GenBank/DDBJ whole genome shotgun (WGS) entry which is preliminary data.</text>
</comment>
<evidence type="ECO:0000313" key="8">
    <source>
        <dbReference type="Proteomes" id="UP000605086"/>
    </source>
</evidence>
<organism evidence="7 8">
    <name type="scientific">Azospirillum melinis</name>
    <dbReference type="NCBI Taxonomy" id="328839"/>
    <lineage>
        <taxon>Bacteria</taxon>
        <taxon>Pseudomonadati</taxon>
        <taxon>Pseudomonadota</taxon>
        <taxon>Alphaproteobacteria</taxon>
        <taxon>Rhodospirillales</taxon>
        <taxon>Azospirillaceae</taxon>
        <taxon>Azospirillum</taxon>
    </lineage>
</organism>
<dbReference type="PANTHER" id="PTHR42852">
    <property type="entry name" value="THIOL:DISULFIDE INTERCHANGE PROTEIN DSBE"/>
    <property type="match status" value="1"/>
</dbReference>
<dbReference type="InterPro" id="IPR050553">
    <property type="entry name" value="Thioredoxin_ResA/DsbE_sf"/>
</dbReference>
<evidence type="ECO:0000313" key="7">
    <source>
        <dbReference type="EMBL" id="NUB00159.1"/>
    </source>
</evidence>
<dbReference type="Pfam" id="PF08534">
    <property type="entry name" value="Redoxin"/>
    <property type="match status" value="1"/>
</dbReference>